<dbReference type="Proteomes" id="UP000198693">
    <property type="component" value="Unassembled WGS sequence"/>
</dbReference>
<dbReference type="RefSeq" id="WP_175507802.1">
    <property type="nucleotide sequence ID" value="NZ_FPBP01000003.1"/>
</dbReference>
<accession>A0A1I7GKL0</accession>
<organism evidence="2 3">
    <name type="scientific">Halomonas korlensis</name>
    <dbReference type="NCBI Taxonomy" id="463301"/>
    <lineage>
        <taxon>Bacteria</taxon>
        <taxon>Pseudomonadati</taxon>
        <taxon>Pseudomonadota</taxon>
        <taxon>Gammaproteobacteria</taxon>
        <taxon>Oceanospirillales</taxon>
        <taxon>Halomonadaceae</taxon>
        <taxon>Halomonas</taxon>
    </lineage>
</organism>
<dbReference type="EMBL" id="FPBP01000003">
    <property type="protein sequence ID" value="SFU48990.1"/>
    <property type="molecule type" value="Genomic_DNA"/>
</dbReference>
<proteinExistence type="predicted"/>
<feature type="domain" description="YagK/YfjJ C-terminal" evidence="1">
    <location>
        <begin position="47"/>
        <end position="217"/>
    </location>
</feature>
<dbReference type="Pfam" id="PF11726">
    <property type="entry name" value="YagK_YfjJ_C"/>
    <property type="match status" value="1"/>
</dbReference>
<keyword evidence="3" id="KW-1185">Reference proteome</keyword>
<reference evidence="3" key="1">
    <citation type="submission" date="2016-10" db="EMBL/GenBank/DDBJ databases">
        <authorList>
            <person name="Varghese N."/>
            <person name="Submissions S."/>
        </authorList>
    </citation>
    <scope>NUCLEOTIDE SEQUENCE [LARGE SCALE GENOMIC DNA]</scope>
    <source>
        <strain evidence="3">CGMCC 1.6981</strain>
    </source>
</reference>
<gene>
    <name evidence="2" type="ORF">SAMN04487955_10378</name>
</gene>
<protein>
    <recommendedName>
        <fullName evidence="1">YagK/YfjJ C-terminal domain-containing protein</fullName>
    </recommendedName>
</protein>
<evidence type="ECO:0000259" key="1">
    <source>
        <dbReference type="Pfam" id="PF11726"/>
    </source>
</evidence>
<evidence type="ECO:0000313" key="2">
    <source>
        <dbReference type="EMBL" id="SFU48990.1"/>
    </source>
</evidence>
<dbReference type="InterPro" id="IPR057271">
    <property type="entry name" value="YagK_YfjJ_C"/>
</dbReference>
<name>A0A1I7GKL0_9GAMM</name>
<evidence type="ECO:0000313" key="3">
    <source>
        <dbReference type="Proteomes" id="UP000198693"/>
    </source>
</evidence>
<sequence>MTQRHKSNPNLHLGLNTSFRDMPIQEEYLPMVTEYLDVLQETLENALHEYPRVLAFRVDPVIPTEISELMTVVDHHWLIGKFIASLKAIIKHDREQKRRSGWVPDTRVRYVWCREVGENGKPHYHFFLILNRDAYHMIGEACSPNENLFNRISRAWYSALGVEWNPQEPWIHVPENPMYWIDKHDAESFQRAFYRASYLCKADTKHYGQGMRAFCTSRN</sequence>
<dbReference type="AlphaFoldDB" id="A0A1I7GKL0"/>
<dbReference type="STRING" id="463301.SAMN04487955_10378"/>